<evidence type="ECO:0000256" key="1">
    <source>
        <dbReference type="SAM" id="MobiDB-lite"/>
    </source>
</evidence>
<accession>A0A502EDW8</accession>
<name>A0A502EDW8_9MYCO</name>
<gene>
    <name evidence="2" type="ORF">EAH80_07455</name>
</gene>
<proteinExistence type="predicted"/>
<dbReference type="EMBL" id="RCZG01000002">
    <property type="protein sequence ID" value="TPG35868.1"/>
    <property type="molecule type" value="Genomic_DNA"/>
</dbReference>
<feature type="region of interest" description="Disordered" evidence="1">
    <location>
        <begin position="79"/>
        <end position="109"/>
    </location>
</feature>
<protein>
    <submittedName>
        <fullName evidence="2">Uncharacterized protein</fullName>
    </submittedName>
</protein>
<reference evidence="2 3" key="1">
    <citation type="journal article" date="2019" name="Environ. Microbiol.">
        <title>Species interactions and distinct microbial communities in high Arctic permafrost affected cryosols are associated with the CH4 and CO2 gas fluxes.</title>
        <authorList>
            <person name="Altshuler I."/>
            <person name="Hamel J."/>
            <person name="Turney S."/>
            <person name="Magnuson E."/>
            <person name="Levesque R."/>
            <person name="Greer C."/>
            <person name="Whyte L.G."/>
        </authorList>
    </citation>
    <scope>NUCLEOTIDE SEQUENCE [LARGE SCALE GENOMIC DNA]</scope>
    <source>
        <strain evidence="2 3">S5.20</strain>
    </source>
</reference>
<evidence type="ECO:0000313" key="3">
    <source>
        <dbReference type="Proteomes" id="UP000320095"/>
    </source>
</evidence>
<sequence>MIDERISSVVDDAGNAQARALLREMYGHVADISHKLEAAEARNRRSRARGNTRKDPLVGALRRELYEAHRLIDGLHRRYPQTIPESRGSESGRHRRAVGVSWPRSTISS</sequence>
<organism evidence="2 3">
    <name type="scientific">Mycolicibacterium hodleri</name>
    <dbReference type="NCBI Taxonomy" id="49897"/>
    <lineage>
        <taxon>Bacteria</taxon>
        <taxon>Bacillati</taxon>
        <taxon>Actinomycetota</taxon>
        <taxon>Actinomycetes</taxon>
        <taxon>Mycobacteriales</taxon>
        <taxon>Mycobacteriaceae</taxon>
        <taxon>Mycolicibacterium</taxon>
    </lineage>
</organism>
<evidence type="ECO:0000313" key="2">
    <source>
        <dbReference type="EMBL" id="TPG35868.1"/>
    </source>
</evidence>
<comment type="caution">
    <text evidence="2">The sequence shown here is derived from an EMBL/GenBank/DDBJ whole genome shotgun (WGS) entry which is preliminary data.</text>
</comment>
<dbReference type="AlphaFoldDB" id="A0A502EDW8"/>
<keyword evidence="3" id="KW-1185">Reference proteome</keyword>
<dbReference type="Proteomes" id="UP000320095">
    <property type="component" value="Unassembled WGS sequence"/>
</dbReference>